<dbReference type="EMBL" id="JAUSTY010000011">
    <property type="protein sequence ID" value="MDQ0166926.1"/>
    <property type="molecule type" value="Genomic_DNA"/>
</dbReference>
<dbReference type="Pfam" id="PF09963">
    <property type="entry name" value="DUF2197"/>
    <property type="match status" value="1"/>
</dbReference>
<proteinExistence type="predicted"/>
<accession>A0ABT9W0X2</accession>
<evidence type="ECO:0000313" key="2">
    <source>
        <dbReference type="EMBL" id="MDQ0166926.1"/>
    </source>
</evidence>
<gene>
    <name evidence="2" type="ORF">J2S11_002842</name>
</gene>
<dbReference type="RefSeq" id="WP_307395519.1">
    <property type="nucleotide sequence ID" value="NZ_BAAADK010000003.1"/>
</dbReference>
<feature type="compositionally biased region" description="Polar residues" evidence="1">
    <location>
        <begin position="57"/>
        <end position="66"/>
    </location>
</feature>
<evidence type="ECO:0000256" key="1">
    <source>
        <dbReference type="SAM" id="MobiDB-lite"/>
    </source>
</evidence>
<keyword evidence="3" id="KW-1185">Reference proteome</keyword>
<reference evidence="2 3" key="1">
    <citation type="submission" date="2023-07" db="EMBL/GenBank/DDBJ databases">
        <title>Genomic Encyclopedia of Type Strains, Phase IV (KMG-IV): sequencing the most valuable type-strain genomes for metagenomic binning, comparative biology and taxonomic classification.</title>
        <authorList>
            <person name="Goeker M."/>
        </authorList>
    </citation>
    <scope>NUCLEOTIDE SEQUENCE [LARGE SCALE GENOMIC DNA]</scope>
    <source>
        <strain evidence="2 3">DSM 12751</strain>
    </source>
</reference>
<feature type="region of interest" description="Disordered" evidence="1">
    <location>
        <begin position="47"/>
        <end position="66"/>
    </location>
</feature>
<dbReference type="InterPro" id="IPR019241">
    <property type="entry name" value="DUF2197"/>
</dbReference>
<dbReference type="Proteomes" id="UP001235840">
    <property type="component" value="Unassembled WGS sequence"/>
</dbReference>
<organism evidence="2 3">
    <name type="scientific">Caldalkalibacillus horti</name>
    <dbReference type="NCBI Taxonomy" id="77523"/>
    <lineage>
        <taxon>Bacteria</taxon>
        <taxon>Bacillati</taxon>
        <taxon>Bacillota</taxon>
        <taxon>Bacilli</taxon>
        <taxon>Bacillales</taxon>
        <taxon>Bacillaceae</taxon>
        <taxon>Caldalkalibacillus</taxon>
    </lineage>
</organism>
<comment type="caution">
    <text evidence="2">The sequence shown here is derived from an EMBL/GenBank/DDBJ whole genome shotgun (WGS) entry which is preliminary data.</text>
</comment>
<evidence type="ECO:0000313" key="3">
    <source>
        <dbReference type="Proteomes" id="UP001235840"/>
    </source>
</evidence>
<sequence>MKVQCVICDQVEEIHPDSLLGKKLRNHPLVTYMCLPCKERITENTEKRRADGLLPDTSLQVQEEEW</sequence>
<name>A0ABT9W0X2_9BACI</name>
<protein>
    <submittedName>
        <fullName evidence="2">Uncharacterized protein YlaI</fullName>
    </submittedName>
</protein>